<dbReference type="AlphaFoldDB" id="A0A5J4L5Z0"/>
<dbReference type="Gene3D" id="2.130.10.10">
    <property type="entry name" value="YVTN repeat-like/Quinoprotein amine dehydrogenase"/>
    <property type="match status" value="1"/>
</dbReference>
<name>A0A5J4L5Z0_9ZZZZ</name>
<dbReference type="InterPro" id="IPR051200">
    <property type="entry name" value="Host-pathogen_enzymatic-act"/>
</dbReference>
<comment type="caution">
    <text evidence="1">The sequence shown here is derived from an EMBL/GenBank/DDBJ whole genome shotgun (WGS) entry which is preliminary data.</text>
</comment>
<gene>
    <name evidence="1" type="ORF">A45J_2456</name>
</gene>
<dbReference type="SUPFAM" id="SSF50969">
    <property type="entry name" value="YVTN repeat-like/Quinoprotein amine dehydrogenase"/>
    <property type="match status" value="1"/>
</dbReference>
<dbReference type="PANTHER" id="PTHR47197:SF3">
    <property type="entry name" value="DIHYDRO-HEME D1 DEHYDROGENASE"/>
    <property type="match status" value="1"/>
</dbReference>
<dbReference type="EMBL" id="BLAB01000001">
    <property type="protein sequence ID" value="GER94692.1"/>
    <property type="molecule type" value="Genomic_DNA"/>
</dbReference>
<dbReference type="PANTHER" id="PTHR47197">
    <property type="entry name" value="PROTEIN NIRF"/>
    <property type="match status" value="1"/>
</dbReference>
<evidence type="ECO:0008006" key="2">
    <source>
        <dbReference type="Google" id="ProtNLM"/>
    </source>
</evidence>
<dbReference type="InterPro" id="IPR015943">
    <property type="entry name" value="WD40/YVTN_repeat-like_dom_sf"/>
</dbReference>
<accession>A0A5J4L5Z0</accession>
<organism evidence="1">
    <name type="scientific">hot springs metagenome</name>
    <dbReference type="NCBI Taxonomy" id="433727"/>
    <lineage>
        <taxon>unclassified sequences</taxon>
        <taxon>metagenomes</taxon>
        <taxon>ecological metagenomes</taxon>
    </lineage>
</organism>
<reference evidence="1" key="1">
    <citation type="submission" date="2019-10" db="EMBL/GenBank/DDBJ databases">
        <title>Metagenomic sequencing of thiosulfate-disproportionating enrichment culture.</title>
        <authorList>
            <person name="Umezawa K."/>
            <person name="Kojima H."/>
            <person name="Fukui M."/>
        </authorList>
    </citation>
    <scope>NUCLEOTIDE SEQUENCE</scope>
    <source>
        <strain evidence="1">45J</strain>
    </source>
</reference>
<proteinExistence type="predicted"/>
<dbReference type="InterPro" id="IPR011044">
    <property type="entry name" value="Quino_amine_DH_bsu"/>
</dbReference>
<sequence>MKLLKTKSFKVVLILLAIALIAAGYLSFGAKDTSAQEKKIYKGTVYSATRGGHLVFTTITIDSNREMISGSVAGRMPIPNHEQADAIEMSPDQKYIYYPTWDTSTLYVIDITNRTNPKVVTEKKIFDKPTRHCGSHWGPDGKLYFSSMSQGDVHVFDIKNPIDPKLMDRLYKTTYLCGVQVLENGKYVWTSDMKDHKIYVYDAKTGNRIKEIGTGRKEFLHRARLSPDGKLLYQASTGAVAGQPADGRFYIVDTKAMKIKDTVVFGEDYDVHDVATTPDGKYAIAAVRRVPPTEYKDSEYIVVNLQTKKVLGSISMCKSCHASYGVNPEAKSGREVFICGIQIAWEK</sequence>
<protein>
    <recommendedName>
        <fullName evidence="2">YncE family protein</fullName>
    </recommendedName>
</protein>
<evidence type="ECO:0000313" key="1">
    <source>
        <dbReference type="EMBL" id="GER94692.1"/>
    </source>
</evidence>